<proteinExistence type="predicted"/>
<keyword evidence="3" id="KW-1185">Reference proteome</keyword>
<dbReference type="Pfam" id="PF01425">
    <property type="entry name" value="Amidase"/>
    <property type="match status" value="1"/>
</dbReference>
<name>A0A917PHN5_9PSED</name>
<dbReference type="InterPro" id="IPR023631">
    <property type="entry name" value="Amidase_dom"/>
</dbReference>
<evidence type="ECO:0000313" key="3">
    <source>
        <dbReference type="Proteomes" id="UP000635983"/>
    </source>
</evidence>
<dbReference type="EMBL" id="BMPO01000001">
    <property type="protein sequence ID" value="GGJ78861.1"/>
    <property type="molecule type" value="Genomic_DNA"/>
</dbReference>
<dbReference type="GO" id="GO:0003824">
    <property type="term" value="F:catalytic activity"/>
    <property type="evidence" value="ECO:0007669"/>
    <property type="project" value="InterPro"/>
</dbReference>
<comment type="caution">
    <text evidence="2">The sequence shown here is derived from an EMBL/GenBank/DDBJ whole genome shotgun (WGS) entry which is preliminary data.</text>
</comment>
<reference evidence="2" key="2">
    <citation type="submission" date="2020-09" db="EMBL/GenBank/DDBJ databases">
        <authorList>
            <person name="Sun Q."/>
            <person name="Ohkuma M."/>
        </authorList>
    </citation>
    <scope>NUCLEOTIDE SEQUENCE</scope>
    <source>
        <strain evidence="2">JCM 30078</strain>
    </source>
</reference>
<gene>
    <name evidence="2" type="ORF">GCM10009304_00940</name>
</gene>
<protein>
    <submittedName>
        <fullName evidence="2">Amidase</fullName>
    </submittedName>
</protein>
<dbReference type="Gene3D" id="3.90.1300.10">
    <property type="entry name" value="Amidase signature (AS) domain"/>
    <property type="match status" value="1"/>
</dbReference>
<organism evidence="2 3">
    <name type="scientific">Pseudomonas matsuisoli</name>
    <dbReference type="NCBI Taxonomy" id="1515666"/>
    <lineage>
        <taxon>Bacteria</taxon>
        <taxon>Pseudomonadati</taxon>
        <taxon>Pseudomonadota</taxon>
        <taxon>Gammaproteobacteria</taxon>
        <taxon>Pseudomonadales</taxon>
        <taxon>Pseudomonadaceae</taxon>
        <taxon>Pseudomonas</taxon>
    </lineage>
</organism>
<evidence type="ECO:0000313" key="2">
    <source>
        <dbReference type="EMBL" id="GGJ78861.1"/>
    </source>
</evidence>
<dbReference type="PANTHER" id="PTHR11895">
    <property type="entry name" value="TRANSAMIDASE"/>
    <property type="match status" value="1"/>
</dbReference>
<accession>A0A917PHN5</accession>
<reference evidence="2" key="1">
    <citation type="journal article" date="2014" name="Int. J. Syst. Evol. Microbiol.">
        <title>Complete genome sequence of Corynebacterium casei LMG S-19264T (=DSM 44701T), isolated from a smear-ripened cheese.</title>
        <authorList>
            <consortium name="US DOE Joint Genome Institute (JGI-PGF)"/>
            <person name="Walter F."/>
            <person name="Albersmeier A."/>
            <person name="Kalinowski J."/>
            <person name="Ruckert C."/>
        </authorList>
    </citation>
    <scope>NUCLEOTIDE SEQUENCE</scope>
    <source>
        <strain evidence="2">JCM 30078</strain>
    </source>
</reference>
<dbReference type="InterPro" id="IPR036928">
    <property type="entry name" value="AS_sf"/>
</dbReference>
<sequence length="486" mass="52354">MKTSTERPDDGDALTALDAVSLSRLIHQRDLSCVEVMQAYLRRIERLNPVVNAIVSLQPEASLLEQARVRDAELASGVDHGWMHGFPLAVKDLALTRGIRTTFGSPLFADFVPDQDAIVVERMKAAGAIVIGKTNVPEFGLGSQSYNPIFGATGCAFDPSKTAGGSSGGAAAALALDMLPVADGSDMMGSLRNPAAFNAVVGFRPSQGRVPAGHAPDLFFNQLSTEGPMGRTVADVAHLLAIQAGRDLRAPLSLDGDGSSFIDLAPVNAPRFGWLGDYDGYLPMDPGVMALCESSFPAFEQLGGSVTGATVRFDMASLWTCWCHLRQFAVSGVQGAAFDDPNKRALMKPELQWEVEQGLSLSVRDVQQASVVRSQWYRAMCRLFEQFDFLLLPSAQVFPFDRHEHWPKVVGGRRMDTYHRWMEGVIGASLAGLPVISVPVGFNAAGLPMGISIIGPPRADREVLAVAAAYEREVGGFRQRRPGWLG</sequence>
<dbReference type="NCBIfam" id="NF005686">
    <property type="entry name" value="PRK07486.1"/>
    <property type="match status" value="1"/>
</dbReference>
<evidence type="ECO:0000259" key="1">
    <source>
        <dbReference type="Pfam" id="PF01425"/>
    </source>
</evidence>
<dbReference type="InterPro" id="IPR000120">
    <property type="entry name" value="Amidase"/>
</dbReference>
<dbReference type="AlphaFoldDB" id="A0A917PHN5"/>
<dbReference type="Proteomes" id="UP000635983">
    <property type="component" value="Unassembled WGS sequence"/>
</dbReference>
<dbReference type="PANTHER" id="PTHR11895:SF76">
    <property type="entry name" value="INDOLEACETAMIDE HYDROLASE"/>
    <property type="match status" value="1"/>
</dbReference>
<dbReference type="SUPFAM" id="SSF75304">
    <property type="entry name" value="Amidase signature (AS) enzymes"/>
    <property type="match status" value="1"/>
</dbReference>
<feature type="domain" description="Amidase" evidence="1">
    <location>
        <begin position="35"/>
        <end position="464"/>
    </location>
</feature>
<dbReference type="RefSeq" id="WP_188981184.1">
    <property type="nucleotide sequence ID" value="NZ_BMPO01000001.1"/>
</dbReference>